<dbReference type="Pfam" id="PF12698">
    <property type="entry name" value="ABC2_membrane_3"/>
    <property type="match status" value="1"/>
</dbReference>
<dbReference type="EMBL" id="QWKH01000013">
    <property type="protein sequence ID" value="NBI34077.1"/>
    <property type="molecule type" value="Genomic_DNA"/>
</dbReference>
<evidence type="ECO:0000313" key="7">
    <source>
        <dbReference type="EMBL" id="NBI34077.1"/>
    </source>
</evidence>
<feature type="transmembrane region" description="Helical" evidence="5">
    <location>
        <begin position="357"/>
        <end position="376"/>
    </location>
</feature>
<evidence type="ECO:0000256" key="4">
    <source>
        <dbReference type="ARBA" id="ARBA00023136"/>
    </source>
</evidence>
<feature type="transmembrane region" description="Helical" evidence="5">
    <location>
        <begin position="421"/>
        <end position="443"/>
    </location>
</feature>
<feature type="transmembrane region" description="Helical" evidence="5">
    <location>
        <begin position="285"/>
        <end position="303"/>
    </location>
</feature>
<sequence length="449" mass="46742">MQVFKLCLCKIARNPLFFIVYVVGLSFMGLAMAAGLTLSQSMEDFERQSTQFAVIDRDDSELSRGVVAYLETQGLRQPVEDSGTGLQDAVAKGGVEYILIIPEGYGRAFAEAVEAGVAPESLESVYSFDAATGVLVDQRVNNYINIVFDLATAESAAGSAGEAEAIGSHAGAVAGGGTAAGLDVGESAGESERLRAGADDASVESAGSWELLASEALEMADAKVQASYMDAAAHSDGAQFLFYLEWSMYGLFAGVVASVCGLNGSLSQTDLRRRNVVAPLTQTSYNVQVALACLVIGLVAWAWDFGVGCVVFRESASALSAPALMGLANALFAFMLLALSVGFLLSKVRCGIAAANAAGNIGGLVLSFMGGVWVPLSVMSAEMVAIAHFLPGYWYTVACEKAAAIPAGLSAQELLVQLGPVAWSLGVLLLFALAFFLVALVVGKARTRD</sequence>
<dbReference type="AlphaFoldDB" id="A0A7C9JRB3"/>
<keyword evidence="4 5" id="KW-0472">Membrane</keyword>
<name>A0A7C9JRB3_9BACT</name>
<protein>
    <submittedName>
        <fullName evidence="7">ABC transporter permease</fullName>
    </submittedName>
</protein>
<comment type="subcellular location">
    <subcellularLocation>
        <location evidence="1">Membrane</location>
        <topology evidence="1">Multi-pass membrane protein</topology>
    </subcellularLocation>
</comment>
<feature type="transmembrane region" description="Helical" evidence="5">
    <location>
        <begin position="246"/>
        <end position="264"/>
    </location>
</feature>
<organism evidence="7">
    <name type="scientific">Muribaculaceae bacterium Z82</name>
    <dbReference type="NCBI Taxonomy" id="2304548"/>
    <lineage>
        <taxon>Bacteria</taxon>
        <taxon>Pseudomonadati</taxon>
        <taxon>Bacteroidota</taxon>
        <taxon>Bacteroidia</taxon>
        <taxon>Bacteroidales</taxon>
        <taxon>Muribaculaceae</taxon>
    </lineage>
</organism>
<feature type="domain" description="ABC-2 type transporter transmembrane" evidence="6">
    <location>
        <begin position="18"/>
        <end position="440"/>
    </location>
</feature>
<comment type="caution">
    <text evidence="7">The sequence shown here is derived from an EMBL/GenBank/DDBJ whole genome shotgun (WGS) entry which is preliminary data.</text>
</comment>
<evidence type="ECO:0000259" key="6">
    <source>
        <dbReference type="Pfam" id="PF12698"/>
    </source>
</evidence>
<keyword evidence="3 5" id="KW-1133">Transmembrane helix</keyword>
<keyword evidence="2 5" id="KW-0812">Transmembrane</keyword>
<evidence type="ECO:0000256" key="3">
    <source>
        <dbReference type="ARBA" id="ARBA00022989"/>
    </source>
</evidence>
<dbReference type="GO" id="GO:0016020">
    <property type="term" value="C:membrane"/>
    <property type="evidence" value="ECO:0007669"/>
    <property type="project" value="UniProtKB-SubCell"/>
</dbReference>
<dbReference type="Gene3D" id="3.40.1710.10">
    <property type="entry name" value="abc type-2 transporter like domain"/>
    <property type="match status" value="1"/>
</dbReference>
<dbReference type="InterPro" id="IPR013525">
    <property type="entry name" value="ABC2_TM"/>
</dbReference>
<accession>A0A7C9JRB3</accession>
<dbReference type="GO" id="GO:0140359">
    <property type="term" value="F:ABC-type transporter activity"/>
    <property type="evidence" value="ECO:0007669"/>
    <property type="project" value="InterPro"/>
</dbReference>
<reference evidence="7" key="1">
    <citation type="submission" date="2018-08" db="EMBL/GenBank/DDBJ databases">
        <title>Murine metabolic-syndrome-specific gut microbial biobank.</title>
        <authorList>
            <person name="Liu C."/>
        </authorList>
    </citation>
    <scope>NUCLEOTIDE SEQUENCE [LARGE SCALE GENOMIC DNA]</scope>
    <source>
        <strain evidence="7">Z82</strain>
    </source>
</reference>
<feature type="transmembrane region" description="Helical" evidence="5">
    <location>
        <begin position="323"/>
        <end position="345"/>
    </location>
</feature>
<evidence type="ECO:0000256" key="5">
    <source>
        <dbReference type="SAM" id="Phobius"/>
    </source>
</evidence>
<evidence type="ECO:0000256" key="1">
    <source>
        <dbReference type="ARBA" id="ARBA00004141"/>
    </source>
</evidence>
<feature type="transmembrane region" description="Helical" evidence="5">
    <location>
        <begin position="16"/>
        <end position="38"/>
    </location>
</feature>
<evidence type="ECO:0000256" key="2">
    <source>
        <dbReference type="ARBA" id="ARBA00022692"/>
    </source>
</evidence>
<proteinExistence type="predicted"/>
<gene>
    <name evidence="7" type="ORF">D1639_03325</name>
</gene>